<accession>A0A6A6LN18</accession>
<evidence type="ECO:0000259" key="1">
    <source>
        <dbReference type="PROSITE" id="PS50222"/>
    </source>
</evidence>
<dbReference type="GO" id="GO:0005509">
    <property type="term" value="F:calcium ion binding"/>
    <property type="evidence" value="ECO:0007669"/>
    <property type="project" value="InterPro"/>
</dbReference>
<dbReference type="PROSITE" id="PS00018">
    <property type="entry name" value="EF_HAND_1"/>
    <property type="match status" value="1"/>
</dbReference>
<feature type="domain" description="EF-hand" evidence="1">
    <location>
        <begin position="191"/>
        <end position="226"/>
    </location>
</feature>
<reference evidence="2 3" key="1">
    <citation type="journal article" date="2020" name="Mol. Plant">
        <title>The Chromosome-Based Rubber Tree Genome Provides New Insights into Spurge Genome Evolution and Rubber Biosynthesis.</title>
        <authorList>
            <person name="Liu J."/>
            <person name="Shi C."/>
            <person name="Shi C.C."/>
            <person name="Li W."/>
            <person name="Zhang Q.J."/>
            <person name="Zhang Y."/>
            <person name="Li K."/>
            <person name="Lu H.F."/>
            <person name="Shi C."/>
            <person name="Zhu S.T."/>
            <person name="Xiao Z.Y."/>
            <person name="Nan H."/>
            <person name="Yue Y."/>
            <person name="Zhu X.G."/>
            <person name="Wu Y."/>
            <person name="Hong X.N."/>
            <person name="Fan G.Y."/>
            <person name="Tong Y."/>
            <person name="Zhang D."/>
            <person name="Mao C.L."/>
            <person name="Liu Y.L."/>
            <person name="Hao S.J."/>
            <person name="Liu W.Q."/>
            <person name="Lv M.Q."/>
            <person name="Zhang H.B."/>
            <person name="Liu Y."/>
            <person name="Hu-Tang G.R."/>
            <person name="Wang J.P."/>
            <person name="Wang J.H."/>
            <person name="Sun Y.H."/>
            <person name="Ni S.B."/>
            <person name="Chen W.B."/>
            <person name="Zhang X.C."/>
            <person name="Jiao Y.N."/>
            <person name="Eichler E.E."/>
            <person name="Li G.H."/>
            <person name="Liu X."/>
            <person name="Gao L.Z."/>
        </authorList>
    </citation>
    <scope>NUCLEOTIDE SEQUENCE [LARGE SCALE GENOMIC DNA]</scope>
    <source>
        <strain evidence="3">cv. GT1</strain>
        <tissue evidence="2">Leaf</tissue>
    </source>
</reference>
<dbReference type="AlphaFoldDB" id="A0A6A6LN18"/>
<evidence type="ECO:0000313" key="2">
    <source>
        <dbReference type="EMBL" id="KAF2301523.1"/>
    </source>
</evidence>
<keyword evidence="3" id="KW-1185">Reference proteome</keyword>
<evidence type="ECO:0000313" key="3">
    <source>
        <dbReference type="Proteomes" id="UP000467840"/>
    </source>
</evidence>
<dbReference type="Proteomes" id="UP000467840">
    <property type="component" value="Chromosome 4"/>
</dbReference>
<comment type="caution">
    <text evidence="2">The sequence shown here is derived from an EMBL/GenBank/DDBJ whole genome shotgun (WGS) entry which is preliminary data.</text>
</comment>
<dbReference type="EMBL" id="JAAGAX010000010">
    <property type="protein sequence ID" value="KAF2301523.1"/>
    <property type="molecule type" value="Genomic_DNA"/>
</dbReference>
<dbReference type="PROSITE" id="PS50222">
    <property type="entry name" value="EF_HAND_2"/>
    <property type="match status" value="1"/>
</dbReference>
<protein>
    <recommendedName>
        <fullName evidence="1">EF-hand domain-containing protein</fullName>
    </recommendedName>
</protein>
<proteinExistence type="predicted"/>
<sequence>MSALLALHIYTSTLQHSPINPHFLLAQPPEDLLLGMRRSQVKARQLLYRVKAKDAYQSRIPVPSFLSMILVIATEIPPANQIFSSMAELLGEGFGTPSVSGISVHCVMGHIMPYFVSHSLGRSFLGKLPSGGVISSKSGFGFGVAEQGYFWVRRACVLRHGKYISCKCYSCNLDLHIDCEIVDTKETREAREELLAHQAIRLADANDDGAIDMSEIGDLLRYAYNLGYVVR</sequence>
<dbReference type="InterPro" id="IPR002048">
    <property type="entry name" value="EF_hand_dom"/>
</dbReference>
<organism evidence="2 3">
    <name type="scientific">Hevea brasiliensis</name>
    <name type="common">Para rubber tree</name>
    <name type="synonym">Siphonia brasiliensis</name>
    <dbReference type="NCBI Taxonomy" id="3981"/>
    <lineage>
        <taxon>Eukaryota</taxon>
        <taxon>Viridiplantae</taxon>
        <taxon>Streptophyta</taxon>
        <taxon>Embryophyta</taxon>
        <taxon>Tracheophyta</taxon>
        <taxon>Spermatophyta</taxon>
        <taxon>Magnoliopsida</taxon>
        <taxon>eudicotyledons</taxon>
        <taxon>Gunneridae</taxon>
        <taxon>Pentapetalae</taxon>
        <taxon>rosids</taxon>
        <taxon>fabids</taxon>
        <taxon>Malpighiales</taxon>
        <taxon>Euphorbiaceae</taxon>
        <taxon>Crotonoideae</taxon>
        <taxon>Micrandreae</taxon>
        <taxon>Hevea</taxon>
    </lineage>
</organism>
<gene>
    <name evidence="2" type="ORF">GH714_025444</name>
</gene>
<dbReference type="InterPro" id="IPR018247">
    <property type="entry name" value="EF_Hand_1_Ca_BS"/>
</dbReference>
<name>A0A6A6LN18_HEVBR</name>